<accession>A0ABU6ZTW6</accession>
<gene>
    <name evidence="1" type="ORF">PIB30_093840</name>
</gene>
<protein>
    <submittedName>
        <fullName evidence="1">Uncharacterized protein</fullName>
    </submittedName>
</protein>
<dbReference type="EMBL" id="JASCZI010273890">
    <property type="protein sequence ID" value="MED6225453.1"/>
    <property type="molecule type" value="Genomic_DNA"/>
</dbReference>
<organism evidence="1 2">
    <name type="scientific">Stylosanthes scabra</name>
    <dbReference type="NCBI Taxonomy" id="79078"/>
    <lineage>
        <taxon>Eukaryota</taxon>
        <taxon>Viridiplantae</taxon>
        <taxon>Streptophyta</taxon>
        <taxon>Embryophyta</taxon>
        <taxon>Tracheophyta</taxon>
        <taxon>Spermatophyta</taxon>
        <taxon>Magnoliopsida</taxon>
        <taxon>eudicotyledons</taxon>
        <taxon>Gunneridae</taxon>
        <taxon>Pentapetalae</taxon>
        <taxon>rosids</taxon>
        <taxon>fabids</taxon>
        <taxon>Fabales</taxon>
        <taxon>Fabaceae</taxon>
        <taxon>Papilionoideae</taxon>
        <taxon>50 kb inversion clade</taxon>
        <taxon>dalbergioids sensu lato</taxon>
        <taxon>Dalbergieae</taxon>
        <taxon>Pterocarpus clade</taxon>
        <taxon>Stylosanthes</taxon>
    </lineage>
</organism>
<evidence type="ECO:0000313" key="1">
    <source>
        <dbReference type="EMBL" id="MED6225453.1"/>
    </source>
</evidence>
<keyword evidence="2" id="KW-1185">Reference proteome</keyword>
<proteinExistence type="predicted"/>
<comment type="caution">
    <text evidence="1">The sequence shown here is derived from an EMBL/GenBank/DDBJ whole genome shotgun (WGS) entry which is preliminary data.</text>
</comment>
<reference evidence="1 2" key="1">
    <citation type="journal article" date="2023" name="Plants (Basel)">
        <title>Bridging the Gap: Combining Genomics and Transcriptomics Approaches to Understand Stylosanthes scabra, an Orphan Legume from the Brazilian Caatinga.</title>
        <authorList>
            <person name="Ferreira-Neto J.R.C."/>
            <person name="da Silva M.D."/>
            <person name="Binneck E."/>
            <person name="de Melo N.F."/>
            <person name="da Silva R.H."/>
            <person name="de Melo A.L.T.M."/>
            <person name="Pandolfi V."/>
            <person name="Bustamante F.O."/>
            <person name="Brasileiro-Vidal A.C."/>
            <person name="Benko-Iseppon A.M."/>
        </authorList>
    </citation>
    <scope>NUCLEOTIDE SEQUENCE [LARGE SCALE GENOMIC DNA]</scope>
    <source>
        <tissue evidence="1">Leaves</tissue>
    </source>
</reference>
<evidence type="ECO:0000313" key="2">
    <source>
        <dbReference type="Proteomes" id="UP001341840"/>
    </source>
</evidence>
<sequence>MEEQGSEKENIHDIILVKRSDEEGIIIAKYGGARHDHISPIRPEILRDEENMELQDRGQLEKDLEGEAEINDAIIESPFASVSGESFNPEAVKTRSTTALQLCKDCGILFREDERDH</sequence>
<feature type="non-terminal residue" evidence="1">
    <location>
        <position position="117"/>
    </location>
</feature>
<name>A0ABU6ZTW6_9FABA</name>
<dbReference type="Proteomes" id="UP001341840">
    <property type="component" value="Unassembled WGS sequence"/>
</dbReference>